<dbReference type="Gene3D" id="1.10.287.110">
    <property type="entry name" value="DnaJ domain"/>
    <property type="match status" value="1"/>
</dbReference>
<evidence type="ECO:0000256" key="5">
    <source>
        <dbReference type="ARBA" id="ARBA00022927"/>
    </source>
</evidence>
<dbReference type="Pfam" id="PF03656">
    <property type="entry name" value="Pam16"/>
    <property type="match status" value="1"/>
</dbReference>
<name>A0A7J9H7V3_9ROSI</name>
<proteinExistence type="inferred from homology"/>
<evidence type="ECO:0000256" key="3">
    <source>
        <dbReference type="ARBA" id="ARBA00022448"/>
    </source>
</evidence>
<dbReference type="InterPro" id="IPR036869">
    <property type="entry name" value="J_dom_sf"/>
</dbReference>
<dbReference type="PANTHER" id="PTHR12388">
    <property type="entry name" value="MITOCHONDRIA ASSOCIATED GRANULOCYTE MACROPHAGE CSF SIGNALING MOLECULE"/>
    <property type="match status" value="1"/>
</dbReference>
<keyword evidence="3" id="KW-0813">Transport</keyword>
<reference evidence="9 10" key="1">
    <citation type="journal article" date="2019" name="Genome Biol. Evol.">
        <title>Insights into the evolution of the New World diploid cottons (Gossypium, subgenus Houzingenia) based on genome sequencing.</title>
        <authorList>
            <person name="Grover C.E."/>
            <person name="Arick M.A. 2nd"/>
            <person name="Thrash A."/>
            <person name="Conover J.L."/>
            <person name="Sanders W.S."/>
            <person name="Peterson D.G."/>
            <person name="Frelichowski J.E."/>
            <person name="Scheffler J.A."/>
            <person name="Scheffler B.E."/>
            <person name="Wendel J.F."/>
        </authorList>
    </citation>
    <scope>NUCLEOTIDE SEQUENCE [LARGE SCALE GENOMIC DNA]</scope>
    <source>
        <strain evidence="9">0</strain>
        <tissue evidence="9">Leaf</tissue>
    </source>
</reference>
<dbReference type="GO" id="GO:0030150">
    <property type="term" value="P:protein import into mitochondrial matrix"/>
    <property type="evidence" value="ECO:0007669"/>
    <property type="project" value="InterPro"/>
</dbReference>
<keyword evidence="5" id="KW-0653">Protein transport</keyword>
<dbReference type="GO" id="GO:0005744">
    <property type="term" value="C:TIM23 mitochondrial import inner membrane translocase complex"/>
    <property type="evidence" value="ECO:0007669"/>
    <property type="project" value="InterPro"/>
</dbReference>
<evidence type="ECO:0000313" key="10">
    <source>
        <dbReference type="Proteomes" id="UP000593560"/>
    </source>
</evidence>
<dbReference type="OrthoDB" id="10262892at2759"/>
<gene>
    <name evidence="9" type="ORF">Gohar_005378</name>
</gene>
<comment type="subcellular location">
    <subcellularLocation>
        <location evidence="1">Mitochondrion inner membrane</location>
        <topology evidence="1">Peripheral membrane protein</topology>
    </subcellularLocation>
</comment>
<keyword evidence="4" id="KW-0999">Mitochondrion inner membrane</keyword>
<keyword evidence="7" id="KW-0496">Mitochondrion</keyword>
<accession>A0A7J9H7V3</accession>
<dbReference type="Proteomes" id="UP000593560">
    <property type="component" value="Unassembled WGS sequence"/>
</dbReference>
<dbReference type="InterPro" id="IPR005341">
    <property type="entry name" value="Tim16"/>
</dbReference>
<evidence type="ECO:0000256" key="4">
    <source>
        <dbReference type="ARBA" id="ARBA00022792"/>
    </source>
</evidence>
<evidence type="ECO:0000256" key="2">
    <source>
        <dbReference type="ARBA" id="ARBA00008817"/>
    </source>
</evidence>
<sequence length="139" mass="15492">MGSGILGRAVFQAYRQALANASKSGVAQETMQNIRRGSKIMAEPEARQILGVTEHSSWEEVLKKYDNLFEQNAKNGSFYLQSKQYVKPNMVMGYDERAPLFPTLHLLLYVGVGDGPCLVGRKAFGEHLVVVACRQIRTD</sequence>
<keyword evidence="10" id="KW-1185">Reference proteome</keyword>
<evidence type="ECO:0000256" key="6">
    <source>
        <dbReference type="ARBA" id="ARBA00023010"/>
    </source>
</evidence>
<dbReference type="PANTHER" id="PTHR12388:SF6">
    <property type="entry name" value="MITOCHONDRIAL IMPORT INNER MEMBRANE TRANSLOCASE SUBUNIT PAM16 LIKE 1"/>
    <property type="match status" value="1"/>
</dbReference>
<protein>
    <submittedName>
        <fullName evidence="9">Uncharacterized protein</fullName>
    </submittedName>
</protein>
<evidence type="ECO:0000256" key="7">
    <source>
        <dbReference type="ARBA" id="ARBA00023128"/>
    </source>
</evidence>
<dbReference type="EMBL" id="JABFAD010000008">
    <property type="protein sequence ID" value="MBA0805890.1"/>
    <property type="molecule type" value="Genomic_DNA"/>
</dbReference>
<comment type="caution">
    <text evidence="9">The sequence shown here is derived from an EMBL/GenBank/DDBJ whole genome shotgun (WGS) entry which is preliminary data.</text>
</comment>
<organism evidence="9 10">
    <name type="scientific">Gossypium harknessii</name>
    <dbReference type="NCBI Taxonomy" id="34285"/>
    <lineage>
        <taxon>Eukaryota</taxon>
        <taxon>Viridiplantae</taxon>
        <taxon>Streptophyta</taxon>
        <taxon>Embryophyta</taxon>
        <taxon>Tracheophyta</taxon>
        <taxon>Spermatophyta</taxon>
        <taxon>Magnoliopsida</taxon>
        <taxon>eudicotyledons</taxon>
        <taxon>Gunneridae</taxon>
        <taxon>Pentapetalae</taxon>
        <taxon>rosids</taxon>
        <taxon>malvids</taxon>
        <taxon>Malvales</taxon>
        <taxon>Malvaceae</taxon>
        <taxon>Malvoideae</taxon>
        <taxon>Gossypium</taxon>
    </lineage>
</organism>
<evidence type="ECO:0000256" key="1">
    <source>
        <dbReference type="ARBA" id="ARBA00004637"/>
    </source>
</evidence>
<keyword evidence="6" id="KW-0811">Translocation</keyword>
<evidence type="ECO:0000313" key="9">
    <source>
        <dbReference type="EMBL" id="MBA0805890.1"/>
    </source>
</evidence>
<evidence type="ECO:0000256" key="8">
    <source>
        <dbReference type="ARBA" id="ARBA00023136"/>
    </source>
</evidence>
<dbReference type="AlphaFoldDB" id="A0A7J9H7V3"/>
<keyword evidence="8" id="KW-0472">Membrane</keyword>
<comment type="similarity">
    <text evidence="2">Belongs to the TIM16/PAM16 family.</text>
</comment>